<feature type="domain" description="Suppressor of fused-like" evidence="1">
    <location>
        <begin position="416"/>
        <end position="588"/>
    </location>
</feature>
<dbReference type="Proteomes" id="UP000321577">
    <property type="component" value="Unassembled WGS sequence"/>
</dbReference>
<dbReference type="AlphaFoldDB" id="A0A512MER2"/>
<organism evidence="2 3">
    <name type="scientific">Brevifollis gellanilyticus</name>
    <dbReference type="NCBI Taxonomy" id="748831"/>
    <lineage>
        <taxon>Bacteria</taxon>
        <taxon>Pseudomonadati</taxon>
        <taxon>Verrucomicrobiota</taxon>
        <taxon>Verrucomicrobiia</taxon>
        <taxon>Verrucomicrobiales</taxon>
        <taxon>Verrucomicrobiaceae</taxon>
    </lineage>
</organism>
<proteinExistence type="predicted"/>
<dbReference type="Pfam" id="PF05076">
    <property type="entry name" value="SUFU"/>
    <property type="match status" value="1"/>
</dbReference>
<protein>
    <recommendedName>
        <fullName evidence="1">Suppressor of fused-like domain-containing protein</fullName>
    </recommendedName>
</protein>
<reference evidence="2 3" key="1">
    <citation type="submission" date="2019-07" db="EMBL/GenBank/DDBJ databases">
        <title>Whole genome shotgun sequence of Brevifollis gellanilyticus NBRC 108608.</title>
        <authorList>
            <person name="Hosoyama A."/>
            <person name="Uohara A."/>
            <person name="Ohji S."/>
            <person name="Ichikawa N."/>
        </authorList>
    </citation>
    <scope>NUCLEOTIDE SEQUENCE [LARGE SCALE GENOMIC DNA]</scope>
    <source>
        <strain evidence="2 3">NBRC 108608</strain>
    </source>
</reference>
<evidence type="ECO:0000259" key="1">
    <source>
        <dbReference type="Pfam" id="PF05076"/>
    </source>
</evidence>
<evidence type="ECO:0000313" key="3">
    <source>
        <dbReference type="Proteomes" id="UP000321577"/>
    </source>
</evidence>
<comment type="caution">
    <text evidence="2">The sequence shown here is derived from an EMBL/GenBank/DDBJ whole genome shotgun (WGS) entry which is preliminary data.</text>
</comment>
<dbReference type="EMBL" id="BKAG01000044">
    <property type="protein sequence ID" value="GEP45229.1"/>
    <property type="molecule type" value="Genomic_DNA"/>
</dbReference>
<accession>A0A512MER2</accession>
<sequence>MAPSLDFIRKQLGPQPRRIWFFNWSDKVFPIPANLRGVTPDQEPLVDTLLRQKEIWREGKIVWGHVIVANRALRQPGEDDLPGEVVYTLDAPDDEALEKLPKIAQALAEAKFSEIAAEEFPPEEQEIVEHLRNEHDRAFGMAVPASFSQGLHCFTSTFWAHRGHLPEKALGGRLLPLLVLVKKVHDVLIIPDKFWPDDLRVPWTTVVGTRDMQRRISEKRIEATKEWEEVRKTTPPPLPSKEVSPETLAGTWAWESEVVMHRGEDGTIGSQWITSQWRLDVEQRCWLSMTGHLLINGEVQEDAPSFDQDYEGTYELQDGILTCTLPEHEDSPLKLVATANNELFNEHQARFLPTQPVSRVDGVSEGGSTLYRHQARAPGFVPPDMSESNLQAVDQHLEEHFGKVDLVWHELVSDLVHIDIHVINPTQERPWYTLVTSGMSDLPMHPPEGAEEYQHAEIMLCLPPNWKLSQEAFKDERNYWPVRWLKMLARLPHEYTTWLSYWHTVPNGDPPEPLADETKLAGFMLIPPMTTSVEFHELLVPPARTIRFLAAIPLTVSELDFKLKAGAQALMDRLEKAKITELVNPSRKSVV</sequence>
<dbReference type="SUPFAM" id="SSF103359">
    <property type="entry name" value="Suppressor of Fused, N-terminal domain"/>
    <property type="match status" value="1"/>
</dbReference>
<name>A0A512MER2_9BACT</name>
<dbReference type="InterPro" id="IPR037181">
    <property type="entry name" value="SUFU_N"/>
</dbReference>
<evidence type="ECO:0000313" key="2">
    <source>
        <dbReference type="EMBL" id="GEP45229.1"/>
    </source>
</evidence>
<dbReference type="InterPro" id="IPR020941">
    <property type="entry name" value="SUFU-like_domain"/>
</dbReference>
<keyword evidence="3" id="KW-1185">Reference proteome</keyword>
<dbReference type="RefSeq" id="WP_218033069.1">
    <property type="nucleotide sequence ID" value="NZ_BKAG01000044.1"/>
</dbReference>
<gene>
    <name evidence="2" type="ORF">BGE01nite_45200</name>
</gene>